<accession>A0A497XBC9</accession>
<reference evidence="1 2" key="1">
    <citation type="submission" date="2018-10" db="EMBL/GenBank/DDBJ databases">
        <title>Genomic Encyclopedia of Type Strains, Phase IV (KMG-IV): sequencing the most valuable type-strain genomes for metagenomic binning, comparative biology and taxonomic classification.</title>
        <authorList>
            <person name="Goeker M."/>
        </authorList>
    </citation>
    <scope>NUCLEOTIDE SEQUENCE [LARGE SCALE GENOMIC DNA]</scope>
    <source>
        <strain evidence="1 2">DSM 26916</strain>
    </source>
</reference>
<dbReference type="AlphaFoldDB" id="A0A497XBC9"/>
<gene>
    <name evidence="1" type="ORF">DFR35_2380</name>
</gene>
<name>A0A497XBC9_9PROT</name>
<sequence length="518" mass="56878">MAARRLLFLDATSLTAYRWASGHLSPEAEFAPNAGGFEAFGEYVAKARRSLFYLLVDFAEEGFQVEEVPYVQGKDRTALIQRKLSQYFYGTPYAAAVSLGRRKDGRRDERMLFTALTRPPQIEPWLTVLRQAEGRLAGLFSVPMVLAGMPLLLGAPAQRYMVLSTTRAGVRQTLIDNGRVTFSRLTPLVTGTTEEMALTCAAEAERMYQYVTGQRLIGRADQMTTHVLVHPAQAAVFRENCIDTDTIHFQFIDLLDASSRLGLKTPPQSALAEALFLHVLAHKPPREQFAPAEDRHFFRLAQIRFGLRATGATIFTACLLFAGRHAIEYQAIGARNAETAAMTAVERGRYDAILQALPKIPLSNDALRALTGRYERILRQAHGPEPMYVAISQALQESPRVELTRLDWALGGRAGAATLQGTAPVAPGSGTVPSPTSPADLFESVELHAQLPLALATDPRAQRAAVDVFVEHLRARNLGVQVLKHSFEADSAKSIKSSGDGMAQVQAPQFSLRIGRRI</sequence>
<comment type="caution">
    <text evidence="1">The sequence shown here is derived from an EMBL/GenBank/DDBJ whole genome shotgun (WGS) entry which is preliminary data.</text>
</comment>
<dbReference type="EMBL" id="RCCI01000006">
    <property type="protein sequence ID" value="RLJ63748.1"/>
    <property type="molecule type" value="Genomic_DNA"/>
</dbReference>
<protein>
    <submittedName>
        <fullName evidence="1">Uncharacterized protein</fullName>
    </submittedName>
</protein>
<dbReference type="OrthoDB" id="8526168at2"/>
<proteinExistence type="predicted"/>
<evidence type="ECO:0000313" key="2">
    <source>
        <dbReference type="Proteomes" id="UP000268908"/>
    </source>
</evidence>
<organism evidence="1 2">
    <name type="scientific">Sulfurisoma sediminicola</name>
    <dbReference type="NCBI Taxonomy" id="1381557"/>
    <lineage>
        <taxon>Bacteria</taxon>
        <taxon>Pseudomonadati</taxon>
        <taxon>Pseudomonadota</taxon>
        <taxon>Betaproteobacteria</taxon>
        <taxon>Nitrosomonadales</taxon>
        <taxon>Sterolibacteriaceae</taxon>
        <taxon>Sulfurisoma</taxon>
    </lineage>
</organism>
<dbReference type="RefSeq" id="WP_121242657.1">
    <property type="nucleotide sequence ID" value="NZ_BHVV01000003.1"/>
</dbReference>
<dbReference type="Proteomes" id="UP000268908">
    <property type="component" value="Unassembled WGS sequence"/>
</dbReference>
<evidence type="ECO:0000313" key="1">
    <source>
        <dbReference type="EMBL" id="RLJ63748.1"/>
    </source>
</evidence>
<keyword evidence="2" id="KW-1185">Reference proteome</keyword>